<dbReference type="AlphaFoldDB" id="A0A6A0AN54"/>
<comment type="similarity">
    <text evidence="1 2">Belongs to the polypeptide deformylase family.</text>
</comment>
<dbReference type="PANTHER" id="PTHR10458:SF22">
    <property type="entry name" value="PEPTIDE DEFORMYLASE"/>
    <property type="match status" value="1"/>
</dbReference>
<comment type="cofactor">
    <cofactor evidence="2">
        <name>Fe(2+)</name>
        <dbReference type="ChEBI" id="CHEBI:29033"/>
    </cofactor>
    <text evidence="2">Binds 1 Fe(2+) ion.</text>
</comment>
<gene>
    <name evidence="2" type="primary">def</name>
    <name evidence="3" type="ORF">SCWH03_00750</name>
</gene>
<dbReference type="EC" id="3.5.1.88" evidence="2"/>
<dbReference type="Gene3D" id="3.90.45.10">
    <property type="entry name" value="Peptide deformylase"/>
    <property type="match status" value="1"/>
</dbReference>
<feature type="binding site" evidence="2">
    <location>
        <position position="155"/>
    </location>
    <ligand>
        <name>Fe cation</name>
        <dbReference type="ChEBI" id="CHEBI:24875"/>
    </ligand>
</feature>
<dbReference type="RefSeq" id="WP_173260421.1">
    <property type="nucleotide sequence ID" value="NZ_BLLG01000001.1"/>
</dbReference>
<dbReference type="HAMAP" id="MF_00163">
    <property type="entry name" value="Pep_deformylase"/>
    <property type="match status" value="1"/>
</dbReference>
<keyword evidence="2" id="KW-0408">Iron</keyword>
<dbReference type="EMBL" id="BLLG01000001">
    <property type="protein sequence ID" value="GFH33875.1"/>
    <property type="molecule type" value="Genomic_DNA"/>
</dbReference>
<dbReference type="SUPFAM" id="SSF56420">
    <property type="entry name" value="Peptide deformylase"/>
    <property type="match status" value="1"/>
</dbReference>
<dbReference type="InterPro" id="IPR023635">
    <property type="entry name" value="Peptide_deformylase"/>
</dbReference>
<reference evidence="3 4" key="1">
    <citation type="submission" date="2020-02" db="EMBL/GenBank/DDBJ databases">
        <title>Whole Genome Shotgun Sequence of Streptomyces sp. strain CWH03.</title>
        <authorList>
            <person name="Dohra H."/>
            <person name="Kodani S."/>
            <person name="Yamamura H."/>
        </authorList>
    </citation>
    <scope>NUCLEOTIDE SEQUENCE [LARGE SCALE GENOMIC DNA]</scope>
    <source>
        <strain evidence="3 4">CWH03</strain>
    </source>
</reference>
<dbReference type="PRINTS" id="PR01576">
    <property type="entry name" value="PDEFORMYLASE"/>
</dbReference>
<comment type="caution">
    <text evidence="3">The sequence shown here is derived from an EMBL/GenBank/DDBJ whole genome shotgun (WGS) entry which is preliminary data.</text>
</comment>
<dbReference type="PANTHER" id="PTHR10458">
    <property type="entry name" value="PEPTIDE DEFORMYLASE"/>
    <property type="match status" value="1"/>
</dbReference>
<dbReference type="Pfam" id="PF01327">
    <property type="entry name" value="Pep_deformylase"/>
    <property type="match status" value="1"/>
</dbReference>
<organism evidence="3 4">
    <name type="scientific">Streptomyces pacificus</name>
    <dbReference type="NCBI Taxonomy" id="2705029"/>
    <lineage>
        <taxon>Bacteria</taxon>
        <taxon>Bacillati</taxon>
        <taxon>Actinomycetota</taxon>
        <taxon>Actinomycetes</taxon>
        <taxon>Kitasatosporales</taxon>
        <taxon>Streptomycetaceae</taxon>
        <taxon>Streptomyces</taxon>
    </lineage>
</organism>
<evidence type="ECO:0000256" key="1">
    <source>
        <dbReference type="ARBA" id="ARBA00010759"/>
    </source>
</evidence>
<sequence>MIHLRPSQRMRGLGVVQHGAGILAEPSRAFDLPAERDEAERIIDELFAAVERIGQVHPFAKGMGIAAPQIGIGRAAAAVQPPGDAPAIILLNPKITERCDEMDEQYEGCLSFFDVRGLVPRPLKITVKTTALTGETVATVYERGLARLIHHEIDHLDGLLYTARMRTGVDPIPVEQYRQTGRAWVYEGA</sequence>
<feature type="active site" evidence="2">
    <location>
        <position position="152"/>
    </location>
</feature>
<name>A0A6A0AN54_9ACTN</name>
<evidence type="ECO:0000313" key="3">
    <source>
        <dbReference type="EMBL" id="GFH33875.1"/>
    </source>
</evidence>
<feature type="binding site" evidence="2">
    <location>
        <position position="109"/>
    </location>
    <ligand>
        <name>Fe cation</name>
        <dbReference type="ChEBI" id="CHEBI:24875"/>
    </ligand>
</feature>
<comment type="function">
    <text evidence="2">Removes the formyl group from the N-terminal Met of newly synthesized proteins. Requires at least a dipeptide for an efficient rate of reaction. N-terminal L-methionine is a prerequisite for activity but the enzyme has broad specificity at other positions.</text>
</comment>
<dbReference type="GO" id="GO:0046872">
    <property type="term" value="F:metal ion binding"/>
    <property type="evidence" value="ECO:0007669"/>
    <property type="project" value="UniProtKB-KW"/>
</dbReference>
<dbReference type="InterPro" id="IPR036821">
    <property type="entry name" value="Peptide_deformylase_sf"/>
</dbReference>
<proteinExistence type="inferred from homology"/>
<comment type="catalytic activity">
    <reaction evidence="2">
        <text>N-terminal N-formyl-L-methionyl-[peptide] + H2O = N-terminal L-methionyl-[peptide] + formate</text>
        <dbReference type="Rhea" id="RHEA:24420"/>
        <dbReference type="Rhea" id="RHEA-COMP:10639"/>
        <dbReference type="Rhea" id="RHEA-COMP:10640"/>
        <dbReference type="ChEBI" id="CHEBI:15377"/>
        <dbReference type="ChEBI" id="CHEBI:15740"/>
        <dbReference type="ChEBI" id="CHEBI:49298"/>
        <dbReference type="ChEBI" id="CHEBI:64731"/>
        <dbReference type="EC" id="3.5.1.88"/>
    </reaction>
</comment>
<keyword evidence="4" id="KW-1185">Reference proteome</keyword>
<dbReference type="GO" id="GO:0042586">
    <property type="term" value="F:peptide deformylase activity"/>
    <property type="evidence" value="ECO:0007669"/>
    <property type="project" value="UniProtKB-UniRule"/>
</dbReference>
<keyword evidence="2" id="KW-0648">Protein biosynthesis</keyword>
<accession>A0A6A0AN54</accession>
<dbReference type="PIRSF" id="PIRSF004749">
    <property type="entry name" value="Pep_def"/>
    <property type="match status" value="1"/>
</dbReference>
<dbReference type="Proteomes" id="UP000484988">
    <property type="component" value="Unassembled WGS sequence"/>
</dbReference>
<evidence type="ECO:0000256" key="2">
    <source>
        <dbReference type="HAMAP-Rule" id="MF_00163"/>
    </source>
</evidence>
<keyword evidence="2" id="KW-0479">Metal-binding</keyword>
<feature type="binding site" evidence="2">
    <location>
        <position position="151"/>
    </location>
    <ligand>
        <name>Fe cation</name>
        <dbReference type="ChEBI" id="CHEBI:24875"/>
    </ligand>
</feature>
<keyword evidence="2" id="KW-0378">Hydrolase</keyword>
<evidence type="ECO:0000313" key="4">
    <source>
        <dbReference type="Proteomes" id="UP000484988"/>
    </source>
</evidence>
<protein>
    <recommendedName>
        <fullName evidence="2">Peptide deformylase</fullName>
        <shortName evidence="2">PDF</shortName>
        <ecNumber evidence="2">3.5.1.88</ecNumber>
    </recommendedName>
    <alternativeName>
        <fullName evidence="2">Polypeptide deformylase</fullName>
    </alternativeName>
</protein>
<dbReference type="GO" id="GO:0006412">
    <property type="term" value="P:translation"/>
    <property type="evidence" value="ECO:0007669"/>
    <property type="project" value="UniProtKB-UniRule"/>
</dbReference>